<proteinExistence type="predicted"/>
<organism evidence="1 2">
    <name type="scientific">Pseudomonas savastanoi</name>
    <name type="common">Pseudomonas syringae pv. savastanoi</name>
    <dbReference type="NCBI Taxonomy" id="29438"/>
    <lineage>
        <taxon>Bacteria</taxon>
        <taxon>Pseudomonadati</taxon>
        <taxon>Pseudomonadota</taxon>
        <taxon>Gammaproteobacteria</taxon>
        <taxon>Pseudomonadales</taxon>
        <taxon>Pseudomonadaceae</taxon>
        <taxon>Pseudomonas</taxon>
    </lineage>
</organism>
<dbReference type="EMBL" id="RBSW01000332">
    <property type="protein sequence ID" value="RMS74276.1"/>
    <property type="molecule type" value="Genomic_DNA"/>
</dbReference>
<protein>
    <recommendedName>
        <fullName evidence="3">Pyridine nucleotide-disulfide oxidoreductase</fullName>
    </recommendedName>
</protein>
<sequence length="468" mass="49801">MIMFDNGMETTCGCVVGGAGLAGMGFLFSALKTGAMPGIAAKGLVVIDASDRPGAGVLGEYRITANSVGDVFIDCLRDPALREVFEPLENSAAYWRIKAQAQSAPQLSDAGLLMAEAARLVLDHIVQRYGVKVWSGTTINEVVSDGNTFCLHVDGPHGKRRVRCRALVLNLGGRQDPQHLIDALAGQGLALPGNVSIQSADRLLRMNAVQLREVFGPALAGKGRITIVGGSHSAFSMLENLADALEFAGLQELTLIHRSRIRLFYESVEQAQAAGYLFDAQHDVCPVSGRVNRSGGLRYRALDIGREALCSGRVGKTGVRVQIFQTLGGRPGDHEPARLALADSAVIVQCSGYQPVLPTLKDAEGNFISLRETKGGLESDACGCPLDQQGRRMKGLYLFGLGAGLGVDPHLGSEPAFDGRIYGVWQFHHDASRAVVEAVTSRLSCPAAVPEMIGMDLFMQAALHIQAG</sequence>
<comment type="caution">
    <text evidence="1">The sequence shown here is derived from an EMBL/GenBank/DDBJ whole genome shotgun (WGS) entry which is preliminary data.</text>
</comment>
<evidence type="ECO:0008006" key="3">
    <source>
        <dbReference type="Google" id="ProtNLM"/>
    </source>
</evidence>
<dbReference type="Proteomes" id="UP000270499">
    <property type="component" value="Unassembled WGS sequence"/>
</dbReference>
<dbReference type="InterPro" id="IPR036188">
    <property type="entry name" value="FAD/NAD-bd_sf"/>
</dbReference>
<dbReference type="SUPFAM" id="SSF51905">
    <property type="entry name" value="FAD/NAD(P)-binding domain"/>
    <property type="match status" value="1"/>
</dbReference>
<accession>A0A3M5FIB3</accession>
<reference evidence="1 2" key="1">
    <citation type="submission" date="2018-08" db="EMBL/GenBank/DDBJ databases">
        <title>Recombination of ecologically and evolutionarily significant loci maintains genetic cohesion in the Pseudomonas syringae species complex.</title>
        <authorList>
            <person name="Dillon M."/>
            <person name="Thakur S."/>
            <person name="Almeida R.N.D."/>
            <person name="Weir B.S."/>
            <person name="Guttman D.S."/>
        </authorList>
    </citation>
    <scope>NUCLEOTIDE SEQUENCE [LARGE SCALE GENOMIC DNA]</scope>
    <source>
        <strain evidence="1 2">ICMP 9421</strain>
    </source>
</reference>
<dbReference type="Gene3D" id="3.50.50.60">
    <property type="entry name" value="FAD/NAD(P)-binding domain"/>
    <property type="match status" value="1"/>
</dbReference>
<name>A0A3M5FIB3_PSESS</name>
<evidence type="ECO:0000313" key="1">
    <source>
        <dbReference type="EMBL" id="RMS74276.1"/>
    </source>
</evidence>
<gene>
    <name evidence="1" type="ORF">ALP59_04494</name>
</gene>
<evidence type="ECO:0000313" key="2">
    <source>
        <dbReference type="Proteomes" id="UP000270499"/>
    </source>
</evidence>
<dbReference type="AlphaFoldDB" id="A0A3M5FIB3"/>